<dbReference type="Pfam" id="PF23494">
    <property type="entry name" value="bPH_10"/>
    <property type="match status" value="1"/>
</dbReference>
<dbReference type="Pfam" id="PF23493">
    <property type="entry name" value="CysS_C"/>
    <property type="match status" value="1"/>
</dbReference>
<gene>
    <name evidence="4" type="primary">yqeB</name>
    <name evidence="4" type="ORF">Atai01_27540</name>
</gene>
<keyword evidence="1" id="KW-0472">Membrane</keyword>
<comment type="caution">
    <text evidence="4">The sequence shown here is derived from an EMBL/GenBank/DDBJ whole genome shotgun (WGS) entry which is preliminary data.</text>
</comment>
<sequence>MLPGEQPSGRATVVDPLSVRVFVWLGFPLIGAVVVVAIKLAAPWVVSLPWAPMRGPFELIASVPEPWGMIGAVAVGLVGGLVFGVLARKEALSVTVDDDKVVLTRGDESRELDRGAVGAVFLDGEHLVLLGGKTEELARESGDLTADSLATVFRAHGYRWLDSDPTRDQFRRWVPETPDLDPAANALLNARARALRKSKSGDDAKDLRTELARLGVVVKDQDKKQYWRLAK</sequence>
<feature type="domain" description="Cysteinyl-tRNA ligase anticodon binding" evidence="2">
    <location>
        <begin position="177"/>
        <end position="228"/>
    </location>
</feature>
<keyword evidence="5" id="KW-1185">Reference proteome</keyword>
<evidence type="ECO:0008006" key="6">
    <source>
        <dbReference type="Google" id="ProtNLM"/>
    </source>
</evidence>
<dbReference type="InterPro" id="IPR056411">
    <property type="entry name" value="CysS_C"/>
</dbReference>
<organism evidence="4 5">
    <name type="scientific">Amycolatopsis taiwanensis</name>
    <dbReference type="NCBI Taxonomy" id="342230"/>
    <lineage>
        <taxon>Bacteria</taxon>
        <taxon>Bacillati</taxon>
        <taxon>Actinomycetota</taxon>
        <taxon>Actinomycetes</taxon>
        <taxon>Pseudonocardiales</taxon>
        <taxon>Pseudonocardiaceae</taxon>
        <taxon>Amycolatopsis</taxon>
    </lineage>
</organism>
<reference evidence="4" key="1">
    <citation type="submission" date="2023-03" db="EMBL/GenBank/DDBJ databases">
        <title>Amycolatopsis taiwanensis NBRC 103393.</title>
        <authorList>
            <person name="Ichikawa N."/>
            <person name="Sato H."/>
            <person name="Tonouchi N."/>
        </authorList>
    </citation>
    <scope>NUCLEOTIDE SEQUENCE</scope>
    <source>
        <strain evidence="4">NBRC 103393</strain>
    </source>
</reference>
<evidence type="ECO:0000259" key="2">
    <source>
        <dbReference type="Pfam" id="PF23493"/>
    </source>
</evidence>
<name>A0A9W6R0D2_9PSEU</name>
<feature type="domain" description="YqeB PH" evidence="3">
    <location>
        <begin position="12"/>
        <end position="160"/>
    </location>
</feature>
<proteinExistence type="predicted"/>
<dbReference type="Proteomes" id="UP001165136">
    <property type="component" value="Unassembled WGS sequence"/>
</dbReference>
<dbReference type="RefSeq" id="WP_285487053.1">
    <property type="nucleotide sequence ID" value="NZ_BSTI01000005.1"/>
</dbReference>
<evidence type="ECO:0000313" key="5">
    <source>
        <dbReference type="Proteomes" id="UP001165136"/>
    </source>
</evidence>
<feature type="transmembrane region" description="Helical" evidence="1">
    <location>
        <begin position="66"/>
        <end position="87"/>
    </location>
</feature>
<accession>A0A9W6R0D2</accession>
<dbReference type="EMBL" id="BSTI01000005">
    <property type="protein sequence ID" value="GLY66135.1"/>
    <property type="molecule type" value="Genomic_DNA"/>
</dbReference>
<evidence type="ECO:0000259" key="3">
    <source>
        <dbReference type="Pfam" id="PF23494"/>
    </source>
</evidence>
<dbReference type="InterPro" id="IPR057798">
    <property type="entry name" value="PH_YqeB"/>
</dbReference>
<keyword evidence="1" id="KW-1133">Transmembrane helix</keyword>
<dbReference type="AlphaFoldDB" id="A0A9W6R0D2"/>
<feature type="transmembrane region" description="Helical" evidence="1">
    <location>
        <begin position="21"/>
        <end position="46"/>
    </location>
</feature>
<evidence type="ECO:0000256" key="1">
    <source>
        <dbReference type="SAM" id="Phobius"/>
    </source>
</evidence>
<protein>
    <recommendedName>
        <fullName evidence="6">DUF308 domain-containing protein</fullName>
    </recommendedName>
</protein>
<evidence type="ECO:0000313" key="4">
    <source>
        <dbReference type="EMBL" id="GLY66135.1"/>
    </source>
</evidence>
<keyword evidence="1" id="KW-0812">Transmembrane</keyword>